<dbReference type="InterPro" id="IPR013098">
    <property type="entry name" value="Ig_I-set"/>
</dbReference>
<dbReference type="Proteomes" id="UP000694941">
    <property type="component" value="Unplaced"/>
</dbReference>
<dbReference type="InterPro" id="IPR013783">
    <property type="entry name" value="Ig-like_fold"/>
</dbReference>
<keyword evidence="2" id="KW-0677">Repeat</keyword>
<dbReference type="SUPFAM" id="SSF48726">
    <property type="entry name" value="Immunoglobulin"/>
    <property type="match status" value="7"/>
</dbReference>
<evidence type="ECO:0000256" key="1">
    <source>
        <dbReference type="ARBA" id="ARBA00004479"/>
    </source>
</evidence>
<dbReference type="Pfam" id="PF00041">
    <property type="entry name" value="fn3"/>
    <property type="match status" value="1"/>
</dbReference>
<dbReference type="GeneID" id="106461994"/>
<protein>
    <submittedName>
        <fullName evidence="12">Nephrin-like</fullName>
    </submittedName>
</protein>
<dbReference type="RefSeq" id="XP_022244924.1">
    <property type="nucleotide sequence ID" value="XM_022389216.1"/>
</dbReference>
<gene>
    <name evidence="12" type="primary">LOC106461994</name>
</gene>
<evidence type="ECO:0000259" key="9">
    <source>
        <dbReference type="PROSITE" id="PS50835"/>
    </source>
</evidence>
<dbReference type="Pfam" id="PF13927">
    <property type="entry name" value="Ig_3"/>
    <property type="match status" value="2"/>
</dbReference>
<keyword evidence="6" id="KW-0393">Immunoglobulin domain</keyword>
<feature type="domain" description="Ig-like" evidence="9">
    <location>
        <begin position="416"/>
        <end position="528"/>
    </location>
</feature>
<dbReference type="InterPro" id="IPR036179">
    <property type="entry name" value="Ig-like_dom_sf"/>
</dbReference>
<dbReference type="PROSITE" id="PS50853">
    <property type="entry name" value="FN3"/>
    <property type="match status" value="1"/>
</dbReference>
<feature type="transmembrane region" description="Helical" evidence="8">
    <location>
        <begin position="850"/>
        <end position="874"/>
    </location>
</feature>
<proteinExistence type="predicted"/>
<dbReference type="Pfam" id="PF07679">
    <property type="entry name" value="I-set"/>
    <property type="match status" value="2"/>
</dbReference>
<feature type="region of interest" description="Disordered" evidence="7">
    <location>
        <begin position="1024"/>
        <end position="1043"/>
    </location>
</feature>
<dbReference type="SMART" id="SM00408">
    <property type="entry name" value="IGc2"/>
    <property type="match status" value="6"/>
</dbReference>
<dbReference type="InterPro" id="IPR051275">
    <property type="entry name" value="Cell_adhesion_signaling"/>
</dbReference>
<keyword evidence="8" id="KW-0812">Transmembrane</keyword>
<dbReference type="InterPro" id="IPR007110">
    <property type="entry name" value="Ig-like_dom"/>
</dbReference>
<evidence type="ECO:0000256" key="8">
    <source>
        <dbReference type="SAM" id="Phobius"/>
    </source>
</evidence>
<evidence type="ECO:0000256" key="5">
    <source>
        <dbReference type="ARBA" id="ARBA00023180"/>
    </source>
</evidence>
<evidence type="ECO:0000256" key="2">
    <source>
        <dbReference type="ARBA" id="ARBA00022737"/>
    </source>
</evidence>
<keyword evidence="5" id="KW-0325">Glycoprotein</keyword>
<dbReference type="PANTHER" id="PTHR11640:SF136">
    <property type="entry name" value="NEPHRIN"/>
    <property type="match status" value="1"/>
</dbReference>
<keyword evidence="11" id="KW-1185">Reference proteome</keyword>
<feature type="domain" description="Ig-like" evidence="9">
    <location>
        <begin position="112"/>
        <end position="212"/>
    </location>
</feature>
<feature type="domain" description="Ig-like" evidence="9">
    <location>
        <begin position="314"/>
        <end position="410"/>
    </location>
</feature>
<feature type="compositionally biased region" description="Polar residues" evidence="7">
    <location>
        <begin position="1033"/>
        <end position="1042"/>
    </location>
</feature>
<evidence type="ECO:0000313" key="11">
    <source>
        <dbReference type="Proteomes" id="UP000694941"/>
    </source>
</evidence>
<sequence>MGIGSVGVQQHFIEKPQDTEVVQGLTGILRCQVGNLQGAVQWSKDGFLLGFEAAIPGYERYSMLVDVERGIYNLRIRDCRLEDEGEYQCQVGPGFNQDPIRALARLTVLVPPDQLTINGRAAYDVLKVHRGERITLACSAQGSKPPVKLKWYRNNIQLLTESEDIRQEENKLFTTLRTILLYPSLDDNDAIYVCEAVHPAMPEPWKTSVTISVLYPPETPIITGYSRKSIIKKGDIVSLTCISKGGNPPAQLRWFRYNVSLNGNYNYNNSIAASILTFTATADDNSATYRCEAISKVMDKPLSTSIILSVHFPPEGVYVTGPAEARRGDIVTVTCTTSPSNPVPKVRWRINGMYIVGDEEYTTETAEGWVIKSKITVSLTRQDADAKNIICRAGDDDIGYSNGSLQIKVTYPPDPPTILEYEEGTPILVGSIQRFICVTLGGNPPANLQWFRGERQISLVCITDSSQPPATVTWFKNNQKIHSDQEELLNAMYGGISTVSRIEQTVTSEDDDSVYTCSVVNKVTRGIIRDVFLLSVLYPASILNLTQNLVLKEGEKCILECSIDANPITHDTVTWRRRGLNTVLESKSLSSGKFLLEIDKITRTNSGEYECVAFNGIGQHDVERVQISVMYRPVFLESNMETKVASDQGKTAVMKCVVEAMPDVTFDWFFNGKPISLEIHAWKYTVQTVQKEGFKWINILHVYDITSADFGIYTCDASNNLGKAALDLQLVKSSTPDPPSELRACNITHISACVSWKSGFDGGFAQLHDIYWKKEGDGSSNVIRNISSSVYNFKDLKPETKYTFQVVAKNQLGFSQPNKELVLRTKAVPSLESTKAINDPESKEAMISRLVWTSIAVCGAVVFVLIAFIVACCLRRRHQLRREAEAALRIYQLVQSEEYLKMFNHVDGQPFFVSGRTAEGVSREEGNGQDIQMTEREEFWKRRELNRPTRSGSCSSQLETWGDEEIRRLKDGVPLEERYDCPDLLKTSSIANKEVGSKKTLLTEESISAILSYVGGPVISSLEGETPRDECLENSSKTSDSVQRVKLPYQHGQFLDHRAEFSREITIP</sequence>
<keyword evidence="8" id="KW-1133">Transmembrane helix</keyword>
<dbReference type="InterPro" id="IPR003961">
    <property type="entry name" value="FN3_dom"/>
</dbReference>
<comment type="subcellular location">
    <subcellularLocation>
        <location evidence="1">Membrane</location>
        <topology evidence="1">Single-pass type I membrane protein</topology>
    </subcellularLocation>
</comment>
<dbReference type="PANTHER" id="PTHR11640">
    <property type="entry name" value="NEPHRIN"/>
    <property type="match status" value="1"/>
</dbReference>
<evidence type="ECO:0000259" key="10">
    <source>
        <dbReference type="PROSITE" id="PS50853"/>
    </source>
</evidence>
<feature type="domain" description="Ig-like" evidence="9">
    <location>
        <begin position="217"/>
        <end position="303"/>
    </location>
</feature>
<dbReference type="InterPro" id="IPR036116">
    <property type="entry name" value="FN3_sf"/>
</dbReference>
<evidence type="ECO:0000313" key="12">
    <source>
        <dbReference type="RefSeq" id="XP_022244924.1"/>
    </source>
</evidence>
<dbReference type="InterPro" id="IPR003599">
    <property type="entry name" value="Ig_sub"/>
</dbReference>
<dbReference type="CDD" id="cd00063">
    <property type="entry name" value="FN3"/>
    <property type="match status" value="1"/>
</dbReference>
<evidence type="ECO:0000256" key="6">
    <source>
        <dbReference type="ARBA" id="ARBA00023319"/>
    </source>
</evidence>
<dbReference type="InterPro" id="IPR003598">
    <property type="entry name" value="Ig_sub2"/>
</dbReference>
<feature type="domain" description="Ig-like" evidence="9">
    <location>
        <begin position="539"/>
        <end position="628"/>
    </location>
</feature>
<feature type="domain" description="Ig-like" evidence="9">
    <location>
        <begin position="10"/>
        <end position="107"/>
    </location>
</feature>
<feature type="domain" description="Fibronectin type-III" evidence="10">
    <location>
        <begin position="738"/>
        <end position="828"/>
    </location>
</feature>
<name>A0ABM1SMR8_LIMPO</name>
<reference evidence="12" key="1">
    <citation type="submission" date="2025-08" db="UniProtKB">
        <authorList>
            <consortium name="RefSeq"/>
        </authorList>
    </citation>
    <scope>IDENTIFICATION</scope>
    <source>
        <tissue evidence="12">Muscle</tissue>
    </source>
</reference>
<dbReference type="SMART" id="SM00060">
    <property type="entry name" value="FN3"/>
    <property type="match status" value="1"/>
</dbReference>
<dbReference type="SMART" id="SM00409">
    <property type="entry name" value="IG"/>
    <property type="match status" value="7"/>
</dbReference>
<keyword evidence="3 8" id="KW-0472">Membrane</keyword>
<keyword evidence="4" id="KW-1015">Disulfide bond</keyword>
<feature type="domain" description="Ig-like" evidence="9">
    <location>
        <begin position="633"/>
        <end position="731"/>
    </location>
</feature>
<dbReference type="SUPFAM" id="SSF49265">
    <property type="entry name" value="Fibronectin type III"/>
    <property type="match status" value="1"/>
</dbReference>
<evidence type="ECO:0000256" key="3">
    <source>
        <dbReference type="ARBA" id="ARBA00023136"/>
    </source>
</evidence>
<evidence type="ECO:0000256" key="4">
    <source>
        <dbReference type="ARBA" id="ARBA00023157"/>
    </source>
</evidence>
<dbReference type="Gene3D" id="2.60.40.10">
    <property type="entry name" value="Immunoglobulins"/>
    <property type="match status" value="8"/>
</dbReference>
<dbReference type="Pfam" id="PF08205">
    <property type="entry name" value="C2-set_2"/>
    <property type="match status" value="3"/>
</dbReference>
<dbReference type="PROSITE" id="PS50835">
    <property type="entry name" value="IG_LIKE"/>
    <property type="match status" value="7"/>
</dbReference>
<dbReference type="InterPro" id="IPR013162">
    <property type="entry name" value="CD80_C2-set"/>
</dbReference>
<accession>A0ABM1SMR8</accession>
<organism evidence="11 12">
    <name type="scientific">Limulus polyphemus</name>
    <name type="common">Atlantic horseshoe crab</name>
    <dbReference type="NCBI Taxonomy" id="6850"/>
    <lineage>
        <taxon>Eukaryota</taxon>
        <taxon>Metazoa</taxon>
        <taxon>Ecdysozoa</taxon>
        <taxon>Arthropoda</taxon>
        <taxon>Chelicerata</taxon>
        <taxon>Merostomata</taxon>
        <taxon>Xiphosura</taxon>
        <taxon>Limulidae</taxon>
        <taxon>Limulus</taxon>
    </lineage>
</organism>
<evidence type="ECO:0000256" key="7">
    <source>
        <dbReference type="SAM" id="MobiDB-lite"/>
    </source>
</evidence>